<evidence type="ECO:0000256" key="5">
    <source>
        <dbReference type="ARBA" id="ARBA00022801"/>
    </source>
</evidence>
<evidence type="ECO:0000256" key="1">
    <source>
        <dbReference type="ARBA" id="ARBA00004613"/>
    </source>
</evidence>
<dbReference type="EMBL" id="EF086103">
    <property type="protein sequence ID" value="ABK25389.1"/>
    <property type="molecule type" value="mRNA"/>
</dbReference>
<dbReference type="Gene3D" id="3.40.50.1110">
    <property type="entry name" value="SGNH hydrolase"/>
    <property type="match status" value="1"/>
</dbReference>
<dbReference type="PANTHER" id="PTHR45650:SF16">
    <property type="entry name" value="OS02G0732800 PROTEIN"/>
    <property type="match status" value="1"/>
</dbReference>
<evidence type="ECO:0000256" key="8">
    <source>
        <dbReference type="SAM" id="Phobius"/>
    </source>
</evidence>
<keyword evidence="6" id="KW-0442">Lipid degradation</keyword>
<evidence type="ECO:0000256" key="2">
    <source>
        <dbReference type="ARBA" id="ARBA00008668"/>
    </source>
</evidence>
<reference evidence="9" key="1">
    <citation type="journal article" date="2008" name="BMC Genomics">
        <title>A conifer genomics resource of 200,000 spruce (Picea spp.) ESTs and 6,464 high-quality, sequence-finished full-length cDNAs for Sitka spruce (Picea sitchensis).</title>
        <authorList>
            <person name="Ralph S.G."/>
            <person name="Chun H.J."/>
            <person name="Kolosova N."/>
            <person name="Cooper D."/>
            <person name="Oddy C."/>
            <person name="Ritland C.E."/>
            <person name="Kirkpatrick R."/>
            <person name="Moore R."/>
            <person name="Barber S."/>
            <person name="Holt R.A."/>
            <person name="Jones S.J."/>
            <person name="Marra M.A."/>
            <person name="Douglas C.J."/>
            <person name="Ritland K."/>
            <person name="Bohlmann J."/>
        </authorList>
    </citation>
    <scope>NUCLEOTIDE SEQUENCE</scope>
    <source>
        <tissue evidence="9">Green portion of the leader tissue</tissue>
    </source>
</reference>
<keyword evidence="4" id="KW-0732">Signal</keyword>
<protein>
    <submittedName>
        <fullName evidence="9">Uncharacterized protein</fullName>
    </submittedName>
</protein>
<feature type="transmembrane region" description="Helical" evidence="8">
    <location>
        <begin position="12"/>
        <end position="30"/>
    </location>
</feature>
<sequence length="377" mass="41053">MERIGIEALSTGFMAILMVVALYVGAGAAATEIKPVSFIFGDSLSDVGNNNHLPRSLAKSNYPWYGIDFGNGLPTGRYTNGRTICDIVAEKTGLPIPAAVLDPSTDDNTVLKRGLNYASGGAGILNETGYLFIQRLCLWKQIEMFRDTKMTIANKIGHDKAEKFINGSIYLMSIGSNDYINNYLLPVQADSWQYAPDDFINYLLSTLRHQLTTLHQLGVRKLVFTGLGPLGCIPLQRVLTSDGSCQQNLNEYAVKFNAATKNLVTDLSSKLPAASFVFADGYTFFTKLIENPQAYGFDNGDTPCCSFGRYRPTLSCVAAAKLCPDRTKYLFWDEYHPSDAANLMIAQGLVDALKHSTGSSPHSPAPSPFPSPSPSPS</sequence>
<feature type="compositionally biased region" description="Pro residues" evidence="7">
    <location>
        <begin position="363"/>
        <end position="377"/>
    </location>
</feature>
<dbReference type="SUPFAM" id="SSF52266">
    <property type="entry name" value="SGNH hydrolase"/>
    <property type="match status" value="1"/>
</dbReference>
<keyword evidence="6" id="KW-0443">Lipid metabolism</keyword>
<keyword evidence="8" id="KW-1133">Transmembrane helix</keyword>
<keyword evidence="8" id="KW-0472">Membrane</keyword>
<organism evidence="9">
    <name type="scientific">Picea sitchensis</name>
    <name type="common">Sitka spruce</name>
    <name type="synonym">Pinus sitchensis</name>
    <dbReference type="NCBI Taxonomy" id="3332"/>
    <lineage>
        <taxon>Eukaryota</taxon>
        <taxon>Viridiplantae</taxon>
        <taxon>Streptophyta</taxon>
        <taxon>Embryophyta</taxon>
        <taxon>Tracheophyta</taxon>
        <taxon>Spermatophyta</taxon>
        <taxon>Pinopsida</taxon>
        <taxon>Pinidae</taxon>
        <taxon>Conifers I</taxon>
        <taxon>Pinales</taxon>
        <taxon>Pinaceae</taxon>
        <taxon>Picea</taxon>
    </lineage>
</organism>
<dbReference type="Pfam" id="PF00657">
    <property type="entry name" value="Lipase_GDSL"/>
    <property type="match status" value="1"/>
</dbReference>
<keyword evidence="3" id="KW-0964">Secreted</keyword>
<keyword evidence="5" id="KW-0378">Hydrolase</keyword>
<dbReference type="InterPro" id="IPR035669">
    <property type="entry name" value="SGNH_plant_lipase-like"/>
</dbReference>
<evidence type="ECO:0000256" key="7">
    <source>
        <dbReference type="SAM" id="MobiDB-lite"/>
    </source>
</evidence>
<feature type="region of interest" description="Disordered" evidence="7">
    <location>
        <begin position="355"/>
        <end position="377"/>
    </location>
</feature>
<comment type="similarity">
    <text evidence="2">Belongs to the 'GDSL' lipolytic enzyme family.</text>
</comment>
<keyword evidence="8" id="KW-0812">Transmembrane</keyword>
<accession>A9NXM8</accession>
<evidence type="ECO:0000256" key="4">
    <source>
        <dbReference type="ARBA" id="ARBA00022729"/>
    </source>
</evidence>
<dbReference type="PANTHER" id="PTHR45650">
    <property type="entry name" value="GDSL-LIKE LIPASE/ACYLHYDROLASE-RELATED"/>
    <property type="match status" value="1"/>
</dbReference>
<dbReference type="InterPro" id="IPR051238">
    <property type="entry name" value="GDSL_esterase/lipase"/>
</dbReference>
<dbReference type="InterPro" id="IPR001087">
    <property type="entry name" value="GDSL"/>
</dbReference>
<proteinExistence type="evidence at transcript level"/>
<evidence type="ECO:0000256" key="3">
    <source>
        <dbReference type="ARBA" id="ARBA00022525"/>
    </source>
</evidence>
<dbReference type="InterPro" id="IPR036514">
    <property type="entry name" value="SGNH_hydro_sf"/>
</dbReference>
<comment type="subcellular location">
    <subcellularLocation>
        <location evidence="1">Secreted</location>
    </subcellularLocation>
</comment>
<dbReference type="GO" id="GO:0016788">
    <property type="term" value="F:hydrolase activity, acting on ester bonds"/>
    <property type="evidence" value="ECO:0007669"/>
    <property type="project" value="InterPro"/>
</dbReference>
<name>A9NXM8_PICSI</name>
<dbReference type="CDD" id="cd01837">
    <property type="entry name" value="SGNH_plant_lipase_like"/>
    <property type="match status" value="1"/>
</dbReference>
<dbReference type="GO" id="GO:0016042">
    <property type="term" value="P:lipid catabolic process"/>
    <property type="evidence" value="ECO:0007669"/>
    <property type="project" value="UniProtKB-KW"/>
</dbReference>
<evidence type="ECO:0000256" key="6">
    <source>
        <dbReference type="ARBA" id="ARBA00022963"/>
    </source>
</evidence>
<dbReference type="GO" id="GO:0005576">
    <property type="term" value="C:extracellular region"/>
    <property type="evidence" value="ECO:0007669"/>
    <property type="project" value="UniProtKB-SubCell"/>
</dbReference>
<evidence type="ECO:0000313" key="9">
    <source>
        <dbReference type="EMBL" id="ABK25389.1"/>
    </source>
</evidence>
<dbReference type="AlphaFoldDB" id="A9NXM8"/>